<gene>
    <name evidence="1" type="ORF">PAN0_004d2180</name>
</gene>
<dbReference type="RefSeq" id="XP_014657611.1">
    <property type="nucleotide sequence ID" value="XM_014802125.1"/>
</dbReference>
<evidence type="ECO:0000313" key="2">
    <source>
        <dbReference type="Proteomes" id="UP000053758"/>
    </source>
</evidence>
<sequence length="585" mass="63794">MSVLHETTRMESRASSSAGSRAMSPETPPQIDLGFDPSLTKGFSGLFPWVQQPTASERPEAIESETAGHEHSDLAAFDRRTSVQLTGAQLQTLAPNAHAEAHSMAQNEAAPPQDARHILALPKQDDAQSIPSVSPIAGSVEQNLNVMSSAMAYTTSPASGHTASHAPSDQHQPSYPAVHTSTSTAQSRQSHNLAQQGDLGPSLSRDDHARRSWASSSQPQPSIPVHTPETPAEHLQPSTFATYDLFEDDKLPGFRVSGSGSARYGVRVPRKVAGWKAVLTDLAPSSQDVTKKDRRESKLGRQGWEVRQEAMKNSYDFRRGSGILATMHAGHRLFKHDWHLILKDGSRFVWKMDKHALALLRCVGESEVQVGEFRKAVPTTSRAYGISIEVDPTTRIGSFAYDSSDEEDIFDAGLALASLVAVFAARGGYAHVSAAFEASSDPMRDWLEQKRQARPDREEEMLAMPLPGFVRDAESVLSDTTDEDADSVTSDALPRRRAGAAPTQVPRDMVYDDTRASGPEPRTQSKGAKRLSKLFGLGSGPARRQSEDSAATTADRKVKEKEKAAMTESQRIARQYRTRSFFAGR</sequence>
<proteinExistence type="predicted"/>
<dbReference type="GeneID" id="26303161"/>
<name>A0A081CBC5_PSEA2</name>
<accession>A0A081CBC5</accession>
<reference evidence="2" key="1">
    <citation type="journal article" date="2014" name="Genome Announc.">
        <title>Draft Genome Sequence of the Yeast Pseudozyma antarctica Type Strain JCM10317, a Producer of the Glycolipid Biosurfactants, Mannosylerythritol Lipids.</title>
        <authorList>
            <person name="Saika A."/>
            <person name="Koike H."/>
            <person name="Hori T."/>
            <person name="Fukuoka T."/>
            <person name="Sato S."/>
            <person name="Habe H."/>
            <person name="Kitamoto D."/>
            <person name="Morita T."/>
        </authorList>
    </citation>
    <scope>NUCLEOTIDE SEQUENCE [LARGE SCALE GENOMIC DNA]</scope>
    <source>
        <strain evidence="2">JCM 10317</strain>
    </source>
</reference>
<dbReference type="Proteomes" id="UP000053758">
    <property type="component" value="Unassembled WGS sequence"/>
</dbReference>
<dbReference type="AlphaFoldDB" id="A0A081CBC5"/>
<dbReference type="HOGENOM" id="CLU_471064_0_0_1"/>
<organism evidence="1 2">
    <name type="scientific">Pseudozyma antarctica</name>
    <name type="common">Yeast</name>
    <name type="synonym">Candida antarctica</name>
    <dbReference type="NCBI Taxonomy" id="84753"/>
    <lineage>
        <taxon>Eukaryota</taxon>
        <taxon>Fungi</taxon>
        <taxon>Dikarya</taxon>
        <taxon>Basidiomycota</taxon>
        <taxon>Ustilaginomycotina</taxon>
        <taxon>Ustilaginomycetes</taxon>
        <taxon>Ustilaginales</taxon>
        <taxon>Ustilaginaceae</taxon>
        <taxon>Moesziomyces</taxon>
    </lineage>
</organism>
<dbReference type="EMBL" id="DF830071">
    <property type="protein sequence ID" value="GAK63971.1"/>
    <property type="molecule type" value="Genomic_DNA"/>
</dbReference>
<protein>
    <submittedName>
        <fullName evidence="1">Uncharacterized protein</fullName>
    </submittedName>
</protein>
<dbReference type="OrthoDB" id="2547303at2759"/>
<keyword evidence="2" id="KW-1185">Reference proteome</keyword>
<evidence type="ECO:0000313" key="1">
    <source>
        <dbReference type="EMBL" id="GAK63971.1"/>
    </source>
</evidence>